<dbReference type="InterPro" id="IPR021136">
    <property type="entry name" value="Flagellar_hook_control-like_C"/>
</dbReference>
<keyword evidence="4" id="KW-1185">Reference proteome</keyword>
<organism evidence="3 4">
    <name type="scientific">Hathewaya histolytica</name>
    <name type="common">Clostridium histolyticum</name>
    <dbReference type="NCBI Taxonomy" id="1498"/>
    <lineage>
        <taxon>Bacteria</taxon>
        <taxon>Bacillati</taxon>
        <taxon>Bacillota</taxon>
        <taxon>Clostridia</taxon>
        <taxon>Eubacteriales</taxon>
        <taxon>Clostridiaceae</taxon>
        <taxon>Hathewaya</taxon>
    </lineage>
</organism>
<feature type="compositionally biased region" description="Basic and acidic residues" evidence="1">
    <location>
        <begin position="410"/>
        <end position="425"/>
    </location>
</feature>
<dbReference type="EMBL" id="LR590481">
    <property type="protein sequence ID" value="VTQ87706.1"/>
    <property type="molecule type" value="Genomic_DNA"/>
</dbReference>
<evidence type="ECO:0000313" key="4">
    <source>
        <dbReference type="Proteomes" id="UP000308489"/>
    </source>
</evidence>
<keyword evidence="3" id="KW-0969">Cilium</keyword>
<feature type="domain" description="Flagellar hook-length control protein-like C-terminal" evidence="2">
    <location>
        <begin position="320"/>
        <end position="396"/>
    </location>
</feature>
<keyword evidence="3" id="KW-0282">Flagellum</keyword>
<dbReference type="Proteomes" id="UP000308489">
    <property type="component" value="Chromosome 1"/>
</dbReference>
<proteinExistence type="predicted"/>
<dbReference type="CDD" id="cd17470">
    <property type="entry name" value="T3SS_Flik_C"/>
    <property type="match status" value="1"/>
</dbReference>
<dbReference type="InterPro" id="IPR038610">
    <property type="entry name" value="FliK-like_C_sf"/>
</dbReference>
<dbReference type="KEGG" id="hhw:NCTC503_01122"/>
<feature type="region of interest" description="Disordered" evidence="1">
    <location>
        <begin position="410"/>
        <end position="450"/>
    </location>
</feature>
<dbReference type="Gene3D" id="3.30.750.140">
    <property type="match status" value="1"/>
</dbReference>
<name>A0A4U9R9E8_HATHI</name>
<gene>
    <name evidence="3" type="primary">fliK</name>
    <name evidence="3" type="ORF">NCTC503_01122</name>
</gene>
<evidence type="ECO:0000259" key="2">
    <source>
        <dbReference type="Pfam" id="PF02120"/>
    </source>
</evidence>
<accession>A0A4U9R9E8</accession>
<dbReference type="RefSeq" id="WP_138209814.1">
    <property type="nucleotide sequence ID" value="NZ_CBCRUQ010000004.1"/>
</dbReference>
<sequence length="450" mass="51787">MKVNSVSLDTPIVKNLSSNDKLHNKDCSENDLKFNTLLKSQYESKSEKDITVPRNPWKKSNRELDDSEDLDKVTIALQSLSAYLINCKENKVSSEIEKVYEDLNNSIEKLSYEDIEVFLSTDNFESNINLDNHNLEKLSSNLNDKDFVYNNNQEYMRNIKEEICLILNEVKNLHSQGFMTNEESFNYKLINHRESIINDDNLEMITKEIKNFLHANKNTKPEIQNSNGNFLADYTSIQKSSSIKQSEELLKDMNLGSDDSREKFLKDISKDKKEESFFNKVNLNLMKLEGLKGNSSEVSIPKQPIVRGEFLQNDIIKWMKYMDLNNVKEISLKVIPKELGEIVLKVSLESGAMKAEILSNNKDTYKVLQNNILDITNKLENESVKIQEVSVNIYGEDYMGAEGERFKENNANESFKRKDGRKSIDSIEGVGNEPEKEEDILNNEVLNKLA</sequence>
<evidence type="ECO:0000313" key="3">
    <source>
        <dbReference type="EMBL" id="VTQ87706.1"/>
    </source>
</evidence>
<dbReference type="Pfam" id="PF02120">
    <property type="entry name" value="Flg_hook"/>
    <property type="match status" value="1"/>
</dbReference>
<evidence type="ECO:0000256" key="1">
    <source>
        <dbReference type="SAM" id="MobiDB-lite"/>
    </source>
</evidence>
<dbReference type="OrthoDB" id="1934566at2"/>
<reference evidence="3 4" key="1">
    <citation type="submission" date="2019-05" db="EMBL/GenBank/DDBJ databases">
        <authorList>
            <consortium name="Pathogen Informatics"/>
        </authorList>
    </citation>
    <scope>NUCLEOTIDE SEQUENCE [LARGE SCALE GENOMIC DNA]</scope>
    <source>
        <strain evidence="3 4">NCTC503</strain>
    </source>
</reference>
<dbReference type="AlphaFoldDB" id="A0A4U9R9E8"/>
<protein>
    <submittedName>
        <fullName evidence="3">Flagellar hook-length control protein fliK</fullName>
    </submittedName>
</protein>
<keyword evidence="3" id="KW-0966">Cell projection</keyword>